<accession>A0A5C6AHL2</accession>
<comment type="caution">
    <text evidence="1">The sequence shown here is derived from an EMBL/GenBank/DDBJ whole genome shotgun (WGS) entry which is preliminary data.</text>
</comment>
<reference evidence="1 2" key="1">
    <citation type="submission" date="2019-02" db="EMBL/GenBank/DDBJ databases">
        <title>Deep-cultivation of Planctomycetes and their phenomic and genomic characterization uncovers novel biology.</title>
        <authorList>
            <person name="Wiegand S."/>
            <person name="Jogler M."/>
            <person name="Boedeker C."/>
            <person name="Pinto D."/>
            <person name="Vollmers J."/>
            <person name="Rivas-Marin E."/>
            <person name="Kohn T."/>
            <person name="Peeters S.H."/>
            <person name="Heuer A."/>
            <person name="Rast P."/>
            <person name="Oberbeckmann S."/>
            <person name="Bunk B."/>
            <person name="Jeske O."/>
            <person name="Meyerdierks A."/>
            <person name="Storesund J.E."/>
            <person name="Kallscheuer N."/>
            <person name="Luecker S."/>
            <person name="Lage O.M."/>
            <person name="Pohl T."/>
            <person name="Merkel B.J."/>
            <person name="Hornburger P."/>
            <person name="Mueller R.-W."/>
            <person name="Bruemmer F."/>
            <person name="Labrenz M."/>
            <person name="Spormann A.M."/>
            <person name="Op Den Camp H."/>
            <person name="Overmann J."/>
            <person name="Amann R."/>
            <person name="Jetten M.S.M."/>
            <person name="Mascher T."/>
            <person name="Medema M.H."/>
            <person name="Devos D.P."/>
            <person name="Kaster A.-K."/>
            <person name="Ovreas L."/>
            <person name="Rohde M."/>
            <person name="Galperin M.Y."/>
            <person name="Jogler C."/>
        </authorList>
    </citation>
    <scope>NUCLEOTIDE SEQUENCE [LARGE SCALE GENOMIC DNA]</scope>
    <source>
        <strain evidence="1 2">Pla52n</strain>
    </source>
</reference>
<evidence type="ECO:0000313" key="2">
    <source>
        <dbReference type="Proteomes" id="UP000320176"/>
    </source>
</evidence>
<dbReference type="RefSeq" id="WP_231742324.1">
    <property type="nucleotide sequence ID" value="NZ_CP151726.1"/>
</dbReference>
<evidence type="ECO:0000313" key="1">
    <source>
        <dbReference type="EMBL" id="TWT98675.1"/>
    </source>
</evidence>
<dbReference type="Proteomes" id="UP000320176">
    <property type="component" value="Unassembled WGS sequence"/>
</dbReference>
<organism evidence="1 2">
    <name type="scientific">Stieleria varia</name>
    <dbReference type="NCBI Taxonomy" id="2528005"/>
    <lineage>
        <taxon>Bacteria</taxon>
        <taxon>Pseudomonadati</taxon>
        <taxon>Planctomycetota</taxon>
        <taxon>Planctomycetia</taxon>
        <taxon>Pirellulales</taxon>
        <taxon>Pirellulaceae</taxon>
        <taxon>Stieleria</taxon>
    </lineage>
</organism>
<dbReference type="EMBL" id="SJPN01000006">
    <property type="protein sequence ID" value="TWT98675.1"/>
    <property type="molecule type" value="Genomic_DNA"/>
</dbReference>
<protein>
    <submittedName>
        <fullName evidence="1">Uncharacterized protein</fullName>
    </submittedName>
</protein>
<name>A0A5C6AHL2_9BACT</name>
<keyword evidence="2" id="KW-1185">Reference proteome</keyword>
<proteinExistence type="predicted"/>
<sequence length="569" mass="64311">MRLKLSTVGRARHPDAVVPINLVSESSQALNLPIYLKCRLTGMMEFSQPMTAIEVADANEPVTVKIPFFMTPPVQQRNLFATMQPELLPCQIVKSDVHDNAWDIAITLSPSQIPDRGLSFVIKLADDVTGREIETHCSLTKRLDLRLSPRTMRFSREDDSKQFVANCLLQAAVDLEEGKSPAKKSAEKQLPKPSISVSMGTKPLKTSIVPISDSSWRIKVFIDSDTLAVATENNRQLDWIVIVGDIKQPFKSPISVLRASLMDEDLDNRNAEASSLFDAYIGNLESIKDFDVAYRVDSFVTCEGTAETFNEVVYVRHMVNDGIGFKLFFREAEREMTAENGEAKKGFQLSAGLQYDGLVCTRQFPEGRNCLPRSNDTDAQFVLAMAPTDYRLIGVARFPYSSGVPEAVIKARLNSYRTANPAQRLLQASGRGAGTVELKTDDGLIFNEHRFEFDLEHSLIKNWRFKRRWHESSSFDPILVESYQWRRIGGVYVPSKIGGEFREMYRNKDNEIEVKVHHYDVEFKWVSFGERVSDDSDSIKDIDTTYLDSIHESKNLLLFGELDDIARPL</sequence>
<dbReference type="AlphaFoldDB" id="A0A5C6AHL2"/>
<gene>
    <name evidence="1" type="ORF">Pla52n_51920</name>
</gene>